<reference evidence="1 2" key="1">
    <citation type="submission" date="2016-11" db="EMBL/GenBank/DDBJ databases">
        <authorList>
            <person name="Jaros S."/>
            <person name="Januszkiewicz K."/>
            <person name="Wedrychowicz H."/>
        </authorList>
    </citation>
    <scope>NUCLEOTIDE SEQUENCE [LARGE SCALE GENOMIC DNA]</scope>
    <source>
        <strain evidence="1 2">DSM 26897</strain>
    </source>
</reference>
<proteinExistence type="predicted"/>
<protein>
    <submittedName>
        <fullName evidence="1">Uncharacterized protein</fullName>
    </submittedName>
</protein>
<dbReference type="AlphaFoldDB" id="A0A1M4TA92"/>
<name>A0A1M4TA92_9BACT</name>
<dbReference type="RefSeq" id="WP_158069913.1">
    <property type="nucleotide sequence ID" value="NZ_FQUO01000001.1"/>
</dbReference>
<organism evidence="1 2">
    <name type="scientific">Cnuella takakiae</name>
    <dbReference type="NCBI Taxonomy" id="1302690"/>
    <lineage>
        <taxon>Bacteria</taxon>
        <taxon>Pseudomonadati</taxon>
        <taxon>Bacteroidota</taxon>
        <taxon>Chitinophagia</taxon>
        <taxon>Chitinophagales</taxon>
        <taxon>Chitinophagaceae</taxon>
        <taxon>Cnuella</taxon>
    </lineage>
</organism>
<evidence type="ECO:0000313" key="1">
    <source>
        <dbReference type="EMBL" id="SHE41381.1"/>
    </source>
</evidence>
<accession>A0A1M4TA92</accession>
<dbReference type="EMBL" id="FQUO01000001">
    <property type="protein sequence ID" value="SHE41381.1"/>
    <property type="molecule type" value="Genomic_DNA"/>
</dbReference>
<keyword evidence="2" id="KW-1185">Reference proteome</keyword>
<sequence>MPGFPKIYDDLGGFWMLEEKLRNQWRKTIYPVLEVNDHPITDHSR</sequence>
<evidence type="ECO:0000313" key="2">
    <source>
        <dbReference type="Proteomes" id="UP000184368"/>
    </source>
</evidence>
<gene>
    <name evidence="1" type="ORF">SAMN05444008_101364</name>
</gene>
<dbReference type="Proteomes" id="UP000184368">
    <property type="component" value="Unassembled WGS sequence"/>
</dbReference>